<reference evidence="3 4" key="1">
    <citation type="submission" date="2020-07" db="EMBL/GenBank/DDBJ databases">
        <title>Sequencing the genomes of 1000 actinobacteria strains.</title>
        <authorList>
            <person name="Klenk H.-P."/>
        </authorList>
    </citation>
    <scope>NUCLEOTIDE SEQUENCE [LARGE SCALE GENOMIC DNA]</scope>
    <source>
        <strain evidence="3 4">DSM 40398</strain>
    </source>
</reference>
<evidence type="ECO:0000256" key="2">
    <source>
        <dbReference type="SAM" id="Phobius"/>
    </source>
</evidence>
<evidence type="ECO:0000313" key="3">
    <source>
        <dbReference type="EMBL" id="NYD49105.1"/>
    </source>
</evidence>
<sequence>MDLESELRKAMAEQVAGATASPSLVTDVKRRHRRRKARLHAAAGVAAASVAALALVPTYQSFQATPAGDTETTRPSNTVSALRLPERPPASGLPESPSPKGRSEAGASQKPEPRGSSAPGETPATPGAGGIVDALPKWITYLPDGLAAAGPCVVSGDGGADRTTTTCTWRGADGWVEIALVKGGKLTGPQDLLRVTGIPRRTSVHGTPALTGDRTDSARQISWLARHGVGVTVTASGPAKDRLMRIAEGVRP</sequence>
<comment type="caution">
    <text evidence="3">The sequence shown here is derived from an EMBL/GenBank/DDBJ whole genome shotgun (WGS) entry which is preliminary data.</text>
</comment>
<feature type="region of interest" description="Disordered" evidence="1">
    <location>
        <begin position="65"/>
        <end position="129"/>
    </location>
</feature>
<feature type="compositionally biased region" description="Basic and acidic residues" evidence="1">
    <location>
        <begin position="1"/>
        <end position="11"/>
    </location>
</feature>
<keyword evidence="4" id="KW-1185">Reference proteome</keyword>
<dbReference type="RefSeq" id="WP_179845896.1">
    <property type="nucleotide sequence ID" value="NZ_JACCBA010000001.1"/>
</dbReference>
<keyword evidence="2" id="KW-0472">Membrane</keyword>
<keyword evidence="2" id="KW-0812">Transmembrane</keyword>
<evidence type="ECO:0000256" key="1">
    <source>
        <dbReference type="SAM" id="MobiDB-lite"/>
    </source>
</evidence>
<name>A0A7Y9JHJ2_9ACTN</name>
<feature type="transmembrane region" description="Helical" evidence="2">
    <location>
        <begin position="39"/>
        <end position="59"/>
    </location>
</feature>
<organism evidence="3 4">
    <name type="scientific">Actinomadura luteofluorescens</name>
    <dbReference type="NCBI Taxonomy" id="46163"/>
    <lineage>
        <taxon>Bacteria</taxon>
        <taxon>Bacillati</taxon>
        <taxon>Actinomycetota</taxon>
        <taxon>Actinomycetes</taxon>
        <taxon>Streptosporangiales</taxon>
        <taxon>Thermomonosporaceae</taxon>
        <taxon>Actinomadura</taxon>
    </lineage>
</organism>
<dbReference type="AlphaFoldDB" id="A0A7Y9JHJ2"/>
<dbReference type="EMBL" id="JACCBA010000001">
    <property type="protein sequence ID" value="NYD49105.1"/>
    <property type="molecule type" value="Genomic_DNA"/>
</dbReference>
<dbReference type="Proteomes" id="UP000529783">
    <property type="component" value="Unassembled WGS sequence"/>
</dbReference>
<keyword evidence="2" id="KW-1133">Transmembrane helix</keyword>
<evidence type="ECO:0000313" key="4">
    <source>
        <dbReference type="Proteomes" id="UP000529783"/>
    </source>
</evidence>
<protein>
    <submittedName>
        <fullName evidence="3">Uncharacterized protein</fullName>
    </submittedName>
</protein>
<accession>A0A7Y9JHJ2</accession>
<proteinExistence type="predicted"/>
<gene>
    <name evidence="3" type="ORF">BJY14_005088</name>
</gene>
<feature type="region of interest" description="Disordered" evidence="1">
    <location>
        <begin position="1"/>
        <end position="36"/>
    </location>
</feature>